<keyword evidence="2" id="KW-1185">Reference proteome</keyword>
<evidence type="ECO:0000313" key="1">
    <source>
        <dbReference type="EMBL" id="MCY9765064.1"/>
    </source>
</evidence>
<name>A0ABT4H7W7_PAEAL</name>
<protein>
    <recommendedName>
        <fullName evidence="3">Transglycosylase</fullName>
    </recommendedName>
</protein>
<evidence type="ECO:0000313" key="2">
    <source>
        <dbReference type="Proteomes" id="UP001527181"/>
    </source>
</evidence>
<reference evidence="1 2" key="1">
    <citation type="submission" date="2022-05" db="EMBL/GenBank/DDBJ databases">
        <title>Genome Sequencing of Bee-Associated Microbes.</title>
        <authorList>
            <person name="Dunlap C."/>
        </authorList>
    </citation>
    <scope>NUCLEOTIDE SEQUENCE [LARGE SCALE GENOMIC DNA]</scope>
    <source>
        <strain evidence="1 2">NRRL B-04010</strain>
    </source>
</reference>
<dbReference type="RefSeq" id="WP_268600739.1">
    <property type="nucleotide sequence ID" value="NZ_JAMDNP010000164.1"/>
</dbReference>
<dbReference type="Proteomes" id="UP001527181">
    <property type="component" value="Unassembled WGS sequence"/>
</dbReference>
<comment type="caution">
    <text evidence="1">The sequence shown here is derived from an EMBL/GenBank/DDBJ whole genome shotgun (WGS) entry which is preliminary data.</text>
</comment>
<proteinExistence type="predicted"/>
<gene>
    <name evidence="1" type="ORF">M5X12_31710</name>
</gene>
<accession>A0ABT4H7W7</accession>
<dbReference type="EMBL" id="JAMDNP010000164">
    <property type="protein sequence ID" value="MCY9765064.1"/>
    <property type="molecule type" value="Genomic_DNA"/>
</dbReference>
<organism evidence="1 2">
    <name type="scientific">Paenibacillus alvei</name>
    <name type="common">Bacillus alvei</name>
    <dbReference type="NCBI Taxonomy" id="44250"/>
    <lineage>
        <taxon>Bacteria</taxon>
        <taxon>Bacillati</taxon>
        <taxon>Bacillota</taxon>
        <taxon>Bacilli</taxon>
        <taxon>Bacillales</taxon>
        <taxon>Paenibacillaceae</taxon>
        <taxon>Paenibacillus</taxon>
    </lineage>
</organism>
<sequence>MSGIKAACDAGCKEQFTVTEFKHMDIGKGIEKTYFTCPHCGHEYVTFYADDEVRKLQQKIRNTQKRFANPQADYRAAARMEAKIQAKIKARMDELRERIEGEA</sequence>
<evidence type="ECO:0008006" key="3">
    <source>
        <dbReference type="Google" id="ProtNLM"/>
    </source>
</evidence>